<dbReference type="Gene3D" id="3.30.70.100">
    <property type="match status" value="1"/>
</dbReference>
<evidence type="ECO:0000313" key="9">
    <source>
        <dbReference type="Proteomes" id="UP001501523"/>
    </source>
</evidence>
<dbReference type="InterPro" id="IPR020456">
    <property type="entry name" value="Acylphosphatase"/>
</dbReference>
<evidence type="ECO:0000256" key="5">
    <source>
        <dbReference type="PROSITE-ProRule" id="PRU00520"/>
    </source>
</evidence>
<keyword evidence="5" id="KW-0378">Hydrolase</keyword>
<comment type="catalytic activity">
    <reaction evidence="4 5">
        <text>an acyl phosphate + H2O = a carboxylate + phosphate + H(+)</text>
        <dbReference type="Rhea" id="RHEA:14965"/>
        <dbReference type="ChEBI" id="CHEBI:15377"/>
        <dbReference type="ChEBI" id="CHEBI:15378"/>
        <dbReference type="ChEBI" id="CHEBI:29067"/>
        <dbReference type="ChEBI" id="CHEBI:43474"/>
        <dbReference type="ChEBI" id="CHEBI:59918"/>
        <dbReference type="EC" id="3.6.1.7"/>
    </reaction>
</comment>
<dbReference type="PROSITE" id="PS00150">
    <property type="entry name" value="ACYLPHOSPHATASE_1"/>
    <property type="match status" value="1"/>
</dbReference>
<proteinExistence type="inferred from homology"/>
<dbReference type="PANTHER" id="PTHR47268:SF4">
    <property type="entry name" value="ACYLPHOSPHATASE"/>
    <property type="match status" value="1"/>
</dbReference>
<dbReference type="EC" id="3.6.1.7" evidence="2 5"/>
<protein>
    <recommendedName>
        <fullName evidence="3 5">acylphosphatase</fullName>
        <ecNumber evidence="2 5">3.6.1.7</ecNumber>
    </recommendedName>
</protein>
<evidence type="ECO:0000313" key="8">
    <source>
        <dbReference type="EMBL" id="GAA0722811.1"/>
    </source>
</evidence>
<gene>
    <name evidence="8" type="ORF">GCM10009105_34220</name>
</gene>
<evidence type="ECO:0000256" key="6">
    <source>
        <dbReference type="RuleBase" id="RU004168"/>
    </source>
</evidence>
<comment type="similarity">
    <text evidence="1 6">Belongs to the acylphosphatase family.</text>
</comment>
<dbReference type="NCBIfam" id="NF011022">
    <property type="entry name" value="PRK14451.1"/>
    <property type="match status" value="1"/>
</dbReference>
<name>A0ABN1IWI5_9GAMM</name>
<keyword evidence="9" id="KW-1185">Reference proteome</keyword>
<evidence type="ECO:0000256" key="1">
    <source>
        <dbReference type="ARBA" id="ARBA00005614"/>
    </source>
</evidence>
<evidence type="ECO:0000259" key="7">
    <source>
        <dbReference type="PROSITE" id="PS51160"/>
    </source>
</evidence>
<dbReference type="InterPro" id="IPR036046">
    <property type="entry name" value="Acylphosphatase-like_dom_sf"/>
</dbReference>
<feature type="domain" description="Acylphosphatase-like" evidence="7">
    <location>
        <begin position="3"/>
        <end position="88"/>
    </location>
</feature>
<dbReference type="PROSITE" id="PS51160">
    <property type="entry name" value="ACYLPHOSPHATASE_3"/>
    <property type="match status" value="1"/>
</dbReference>
<evidence type="ECO:0000256" key="4">
    <source>
        <dbReference type="ARBA" id="ARBA00047645"/>
    </source>
</evidence>
<comment type="caution">
    <text evidence="8">The sequence shown here is derived from an EMBL/GenBank/DDBJ whole genome shotgun (WGS) entry which is preliminary data.</text>
</comment>
<organism evidence="8 9">
    <name type="scientific">Dokdonella soli</name>
    <dbReference type="NCBI Taxonomy" id="529810"/>
    <lineage>
        <taxon>Bacteria</taxon>
        <taxon>Pseudomonadati</taxon>
        <taxon>Pseudomonadota</taxon>
        <taxon>Gammaproteobacteria</taxon>
        <taxon>Lysobacterales</taxon>
        <taxon>Rhodanobacteraceae</taxon>
        <taxon>Dokdonella</taxon>
    </lineage>
</organism>
<evidence type="ECO:0000256" key="2">
    <source>
        <dbReference type="ARBA" id="ARBA00012150"/>
    </source>
</evidence>
<reference evidence="8 9" key="1">
    <citation type="journal article" date="2019" name="Int. J. Syst. Evol. Microbiol.">
        <title>The Global Catalogue of Microorganisms (GCM) 10K type strain sequencing project: providing services to taxonomists for standard genome sequencing and annotation.</title>
        <authorList>
            <consortium name="The Broad Institute Genomics Platform"/>
            <consortium name="The Broad Institute Genome Sequencing Center for Infectious Disease"/>
            <person name="Wu L."/>
            <person name="Ma J."/>
        </authorList>
    </citation>
    <scope>NUCLEOTIDE SEQUENCE [LARGE SCALE GENOMIC DNA]</scope>
    <source>
        <strain evidence="8 9">JCM 15421</strain>
    </source>
</reference>
<dbReference type="PANTHER" id="PTHR47268">
    <property type="entry name" value="ACYLPHOSPHATASE"/>
    <property type="match status" value="1"/>
</dbReference>
<dbReference type="InterPro" id="IPR001792">
    <property type="entry name" value="Acylphosphatase-like_dom"/>
</dbReference>
<dbReference type="RefSeq" id="WP_343793430.1">
    <property type="nucleotide sequence ID" value="NZ_BAAAEU010000025.1"/>
</dbReference>
<evidence type="ECO:0000256" key="3">
    <source>
        <dbReference type="ARBA" id="ARBA00015991"/>
    </source>
</evidence>
<dbReference type="SUPFAM" id="SSF54975">
    <property type="entry name" value="Acylphosphatase/BLUF domain-like"/>
    <property type="match status" value="1"/>
</dbReference>
<sequence>MASARFLVSGLVQGVFFRASTQARARELGLSGHARNLRDGRVEVIASGSHEALAELEAWLHDGPPAACVDTVEREELPPQDHRGFERR</sequence>
<dbReference type="EMBL" id="BAAAEU010000025">
    <property type="protein sequence ID" value="GAA0722811.1"/>
    <property type="molecule type" value="Genomic_DNA"/>
</dbReference>
<dbReference type="InterPro" id="IPR017968">
    <property type="entry name" value="Acylphosphatase_CS"/>
</dbReference>
<accession>A0ABN1IWI5</accession>
<feature type="active site" evidence="5">
    <location>
        <position position="36"/>
    </location>
</feature>
<feature type="active site" evidence="5">
    <location>
        <position position="18"/>
    </location>
</feature>
<dbReference type="Proteomes" id="UP001501523">
    <property type="component" value="Unassembled WGS sequence"/>
</dbReference>
<dbReference type="Pfam" id="PF00708">
    <property type="entry name" value="Acylphosphatase"/>
    <property type="match status" value="1"/>
</dbReference>